<dbReference type="InterPro" id="IPR004437">
    <property type="entry name" value="ParB/RepB/Spo0J"/>
</dbReference>
<comment type="similarity">
    <text evidence="1">Belongs to the ParB family.</text>
</comment>
<dbReference type="GO" id="GO:0007059">
    <property type="term" value="P:chromosome segregation"/>
    <property type="evidence" value="ECO:0007669"/>
    <property type="project" value="UniProtKB-KW"/>
</dbReference>
<feature type="compositionally biased region" description="Basic and acidic residues" evidence="4">
    <location>
        <begin position="253"/>
        <end position="263"/>
    </location>
</feature>
<name>A0A7X0VVB9_9BACL</name>
<dbReference type="GO" id="GO:0005694">
    <property type="term" value="C:chromosome"/>
    <property type="evidence" value="ECO:0007669"/>
    <property type="project" value="TreeGrafter"/>
</dbReference>
<feature type="region of interest" description="Disordered" evidence="4">
    <location>
        <begin position="239"/>
        <end position="320"/>
    </location>
</feature>
<organism evidence="6 7">
    <name type="scientific">Cohnella zeiphila</name>
    <dbReference type="NCBI Taxonomy" id="2761120"/>
    <lineage>
        <taxon>Bacteria</taxon>
        <taxon>Bacillati</taxon>
        <taxon>Bacillota</taxon>
        <taxon>Bacilli</taxon>
        <taxon>Bacillales</taxon>
        <taxon>Paenibacillaceae</taxon>
        <taxon>Cohnella</taxon>
    </lineage>
</organism>
<evidence type="ECO:0000256" key="2">
    <source>
        <dbReference type="ARBA" id="ARBA00022829"/>
    </source>
</evidence>
<accession>A0A7X0VVB9</accession>
<dbReference type="Gene3D" id="1.10.10.2830">
    <property type="match status" value="1"/>
</dbReference>
<protein>
    <submittedName>
        <fullName evidence="6">ParB/RepB/Spo0J family partition protein</fullName>
    </submittedName>
</protein>
<dbReference type="AlphaFoldDB" id="A0A7X0VVB9"/>
<sequence>MEMVEIRIELIDEDKAQPRYQFDDEALRELMNSIGELGLLSPIKVRKTEGGRYKIVYGNRRYKACRELGLATIPCIVSEAAGELDIYLEQIAENLTREGFSPIEEAEAFHKLLNDERFASSVKFLSGKLGKPESYIKNKCELLKFGAAVRKLVIAGTQIRKDRLTEDQLLPLKDLPMEYRDPLALTFARDETPVPDIKRIAKLFKDESISAGLKDKLLYKSGYELMETWSTFEHNRKERARREAEKAQAAAEAAKRAEEAPEERTDDEAPAEPEKRAADAPETGAAPAAAAQARPDRDGHASEAAAGAPEPEAARSVGSKLQQLLSAASAAALPTDEEIRLIGELSSHEAEPLLEQAGQLVDRLERQLAAWSRLQAAVPARK</sequence>
<dbReference type="SUPFAM" id="SSF109709">
    <property type="entry name" value="KorB DNA-binding domain-like"/>
    <property type="match status" value="1"/>
</dbReference>
<dbReference type="PANTHER" id="PTHR33375:SF1">
    <property type="entry name" value="CHROMOSOME-PARTITIONING PROTEIN PARB-RELATED"/>
    <property type="match status" value="1"/>
</dbReference>
<dbReference type="InterPro" id="IPR003115">
    <property type="entry name" value="ParB_N"/>
</dbReference>
<keyword evidence="2" id="KW-0159">Chromosome partition</keyword>
<dbReference type="InterPro" id="IPR050336">
    <property type="entry name" value="Chromosome_partition/occlusion"/>
</dbReference>
<dbReference type="Proteomes" id="UP000564644">
    <property type="component" value="Unassembled WGS sequence"/>
</dbReference>
<dbReference type="NCBIfam" id="TIGR00180">
    <property type="entry name" value="parB_part"/>
    <property type="match status" value="1"/>
</dbReference>
<dbReference type="Pfam" id="PF17762">
    <property type="entry name" value="HTH_ParB"/>
    <property type="match status" value="1"/>
</dbReference>
<dbReference type="RefSeq" id="WP_185129479.1">
    <property type="nucleotide sequence ID" value="NZ_JACJVO010000015.1"/>
</dbReference>
<dbReference type="InterPro" id="IPR041468">
    <property type="entry name" value="HTH_ParB/Spo0J"/>
</dbReference>
<reference evidence="6 7" key="1">
    <citation type="submission" date="2020-08" db="EMBL/GenBank/DDBJ databases">
        <title>Cohnella phylogeny.</title>
        <authorList>
            <person name="Dunlap C."/>
        </authorList>
    </citation>
    <scope>NUCLEOTIDE SEQUENCE [LARGE SCALE GENOMIC DNA]</scope>
    <source>
        <strain evidence="6 7">CBP 2801</strain>
    </source>
</reference>
<evidence type="ECO:0000313" key="6">
    <source>
        <dbReference type="EMBL" id="MBB6731811.1"/>
    </source>
</evidence>
<evidence type="ECO:0000256" key="4">
    <source>
        <dbReference type="SAM" id="MobiDB-lite"/>
    </source>
</evidence>
<dbReference type="SUPFAM" id="SSF110849">
    <property type="entry name" value="ParB/Sulfiredoxin"/>
    <property type="match status" value="1"/>
</dbReference>
<dbReference type="SMART" id="SM00470">
    <property type="entry name" value="ParB"/>
    <property type="match status" value="1"/>
</dbReference>
<evidence type="ECO:0000259" key="5">
    <source>
        <dbReference type="SMART" id="SM00470"/>
    </source>
</evidence>
<keyword evidence="3" id="KW-0238">DNA-binding</keyword>
<feature type="compositionally biased region" description="Low complexity" evidence="4">
    <location>
        <begin position="280"/>
        <end position="293"/>
    </location>
</feature>
<keyword evidence="7" id="KW-1185">Reference proteome</keyword>
<dbReference type="FunFam" id="3.90.1530.30:FF:000001">
    <property type="entry name" value="Chromosome partitioning protein ParB"/>
    <property type="match status" value="1"/>
</dbReference>
<proteinExistence type="inferred from homology"/>
<evidence type="ECO:0000256" key="1">
    <source>
        <dbReference type="ARBA" id="ARBA00006295"/>
    </source>
</evidence>
<evidence type="ECO:0000256" key="3">
    <source>
        <dbReference type="ARBA" id="ARBA00023125"/>
    </source>
</evidence>
<feature type="compositionally biased region" description="Low complexity" evidence="4">
    <location>
        <begin position="302"/>
        <end position="311"/>
    </location>
</feature>
<dbReference type="GO" id="GO:0003677">
    <property type="term" value="F:DNA binding"/>
    <property type="evidence" value="ECO:0007669"/>
    <property type="project" value="UniProtKB-KW"/>
</dbReference>
<evidence type="ECO:0000313" key="7">
    <source>
        <dbReference type="Proteomes" id="UP000564644"/>
    </source>
</evidence>
<dbReference type="PANTHER" id="PTHR33375">
    <property type="entry name" value="CHROMOSOME-PARTITIONING PROTEIN PARB-RELATED"/>
    <property type="match status" value="1"/>
</dbReference>
<gene>
    <name evidence="6" type="ORF">H7C18_12895</name>
</gene>
<dbReference type="EMBL" id="JACJVO010000015">
    <property type="protein sequence ID" value="MBB6731811.1"/>
    <property type="molecule type" value="Genomic_DNA"/>
</dbReference>
<dbReference type="Gene3D" id="3.90.1530.30">
    <property type="match status" value="1"/>
</dbReference>
<dbReference type="Pfam" id="PF02195">
    <property type="entry name" value="ParB_N"/>
    <property type="match status" value="1"/>
</dbReference>
<dbReference type="GO" id="GO:0045881">
    <property type="term" value="P:positive regulation of sporulation resulting in formation of a cellular spore"/>
    <property type="evidence" value="ECO:0007669"/>
    <property type="project" value="TreeGrafter"/>
</dbReference>
<dbReference type="InterPro" id="IPR036086">
    <property type="entry name" value="ParB/Sulfiredoxin_sf"/>
</dbReference>
<comment type="caution">
    <text evidence="6">The sequence shown here is derived from an EMBL/GenBank/DDBJ whole genome shotgun (WGS) entry which is preliminary data.</text>
</comment>
<feature type="domain" description="ParB-like N-terminal" evidence="5">
    <location>
        <begin position="4"/>
        <end position="95"/>
    </location>
</feature>